<feature type="region of interest" description="Disordered" evidence="1">
    <location>
        <begin position="713"/>
        <end position="734"/>
    </location>
</feature>
<dbReference type="AlphaFoldDB" id="A0A2N9GJ41"/>
<evidence type="ECO:0000313" key="2">
    <source>
        <dbReference type="EMBL" id="SPC99439.1"/>
    </source>
</evidence>
<dbReference type="EMBL" id="OIVN01001975">
    <property type="protein sequence ID" value="SPC99439.1"/>
    <property type="molecule type" value="Genomic_DNA"/>
</dbReference>
<evidence type="ECO:0008006" key="3">
    <source>
        <dbReference type="Google" id="ProtNLM"/>
    </source>
</evidence>
<evidence type="ECO:0000256" key="1">
    <source>
        <dbReference type="SAM" id="MobiDB-lite"/>
    </source>
</evidence>
<accession>A0A2N9GJ41</accession>
<feature type="region of interest" description="Disordered" evidence="1">
    <location>
        <begin position="1051"/>
        <end position="1115"/>
    </location>
</feature>
<organism evidence="2">
    <name type="scientific">Fagus sylvatica</name>
    <name type="common">Beechnut</name>
    <dbReference type="NCBI Taxonomy" id="28930"/>
    <lineage>
        <taxon>Eukaryota</taxon>
        <taxon>Viridiplantae</taxon>
        <taxon>Streptophyta</taxon>
        <taxon>Embryophyta</taxon>
        <taxon>Tracheophyta</taxon>
        <taxon>Spermatophyta</taxon>
        <taxon>Magnoliopsida</taxon>
        <taxon>eudicotyledons</taxon>
        <taxon>Gunneridae</taxon>
        <taxon>Pentapetalae</taxon>
        <taxon>rosids</taxon>
        <taxon>fabids</taxon>
        <taxon>Fagales</taxon>
        <taxon>Fagaceae</taxon>
        <taxon>Fagus</taxon>
    </lineage>
</organism>
<feature type="region of interest" description="Disordered" evidence="1">
    <location>
        <begin position="432"/>
        <end position="598"/>
    </location>
</feature>
<reference evidence="2" key="1">
    <citation type="submission" date="2018-02" db="EMBL/GenBank/DDBJ databases">
        <authorList>
            <person name="Cohen D.B."/>
            <person name="Kent A.D."/>
        </authorList>
    </citation>
    <scope>NUCLEOTIDE SEQUENCE</scope>
</reference>
<feature type="region of interest" description="Disordered" evidence="1">
    <location>
        <begin position="618"/>
        <end position="661"/>
    </location>
</feature>
<name>A0A2N9GJ41_FAGSY</name>
<protein>
    <recommendedName>
        <fullName evidence="3">Aminotransferase-like plant mobile domain-containing protein</fullName>
    </recommendedName>
</protein>
<proteinExistence type="predicted"/>
<sequence>MRGGGSIYRGRARGARHDRARRVMVARLACTPPETAVCTSSILARVFFFDPIFGGQFWRSSGTQNGSCSISSGKLSTSSFQRYKVCANRSSDEGVMAPGSRGVGAVFVHFSGEDSDQTGDAIGEPRVPRRSLESLSFQRTRARGSTCCEQERLCARRRLSGRKNAFSSQRVFLQILSQFARIFDLAPDVGFSTFLVPSESLRCLLLQDQLVASQEDSVRKRGNVGGKIPELSATALFRRPVFTRVVDVAPDVGFRRSWYRRKACATYFSTVQALHRGELGFARYDLANRGRRNVPYAKGTPIDDQFSPIRPTGLKTKFVIRVRIGLVHPALETETNRERIGLVHPGLETKFVIQVRIGLVHPALETEMNRERIGLVHPALETKFVIRVRIGLVHPALETETNRERIGLVHPGLETKFVIRVRIGLVHPALETETKTNRPGPPRSRNEICDSGPNRSGPPSPRNGDESGTNRSGPPSPRNEICDSGPNRSGPPSPRNGDESGTNRPGPPRSRNEICDSGPNRSGPPSPRNGDESGTNRPGPPRSRNEICDSGPNRSGPPSPRNEICDSGPNRSGPPSPRNGDESGTNRPGPPRSRNEICDSTFCQSRNLAVRPILEIHPSGQGKIMSDRGSGSGGHRRSDRLAKGKAVIYAPESPPDTDDEYDAMEDVRTRVDASLARDLQAEFDAEAAALDPPVRLVSLLRLRQLLLPARSKRRKSDRAPLSADPIPEDHVVPGFRYPPQGGIRPRYPVTTPVVDTSLLTNLHNHPSSSVRRCQDPPESIGRGGWSEFSQLLDIARPEYRDFLVELGFGPFLSIRYVHVRHPLVRCWVERDIDDLRDYDWGALTYGFYIRGLRRFSRRDTASFLGFWQFTLFWAFEHFAVFAPSRLPAAPDSAFPLARRWDSAWIQRLTTRTLMECRTTVDCIRDVDIVFQPYSTFLLERPEVAMPSSPVDPPQLMTIEDYIPRAPSDSFVAGVEAYPALILADVPYREWFEQVSLGSLMSLHEVEGGRVMGGSAMDSHLSRSSGEFEWLQTEILRLQLLKLSGDLTQSQRDLGSRDAVDCSCGDHSETREDQLHGMGITPVTGAGSSGLGQTSSSPPPDPPVSRDWFFDDPPSL</sequence>
<gene>
    <name evidence="2" type="ORF">FSB_LOCUS27321</name>
</gene>
<feature type="compositionally biased region" description="Basic and acidic residues" evidence="1">
    <location>
        <begin position="1053"/>
        <end position="1074"/>
    </location>
</feature>